<feature type="transmembrane region" description="Helical" evidence="10">
    <location>
        <begin position="102"/>
        <end position="125"/>
    </location>
</feature>
<keyword evidence="5" id="KW-0645">Protease</keyword>
<dbReference type="STRING" id="1076935.U4LTZ1"/>
<protein>
    <recommendedName>
        <fullName evidence="4">rhomboid protease</fullName>
        <ecNumber evidence="4">3.4.21.105</ecNumber>
    </recommendedName>
</protein>
<comment type="subcellular location">
    <subcellularLocation>
        <location evidence="2">Membrane</location>
        <topology evidence="2">Multi-pass membrane protein</topology>
    </subcellularLocation>
</comment>
<dbReference type="SUPFAM" id="SSF144091">
    <property type="entry name" value="Rhomboid-like"/>
    <property type="match status" value="1"/>
</dbReference>
<dbReference type="EC" id="3.4.21.105" evidence="4"/>
<evidence type="ECO:0000259" key="11">
    <source>
        <dbReference type="Pfam" id="PF01694"/>
    </source>
</evidence>
<keyword evidence="9 10" id="KW-0472">Membrane</keyword>
<sequence>MDALRLSSQAFIRKLEVYLRRLPLLTKVFVGAIVCTHLVKATGFGMIEDRWALSPGKMDLTQMHRLNSYILVHSSLIHALLNLIAVVPLLERFERGVGTLKTTLLITGPLCTFPAALYLGIELFILHHDTAVIGASALAFTLLAAEAVKTSVAQPSYKIVGYDIPTAATPVFWMVLASFLWPGSSALGHFCGLVIGYAYACRYLRLLEPSEWILTKVEQKLGFIFGRLPWYISLEKRQELNWIEMLPSVGGNRPNSNFDQPGRVLGV</sequence>
<dbReference type="EMBL" id="HF936042">
    <property type="protein sequence ID" value="CCX33235.1"/>
    <property type="molecule type" value="Genomic_DNA"/>
</dbReference>
<dbReference type="Pfam" id="PF01694">
    <property type="entry name" value="Rhomboid"/>
    <property type="match status" value="1"/>
</dbReference>
<evidence type="ECO:0000313" key="13">
    <source>
        <dbReference type="Proteomes" id="UP000018144"/>
    </source>
</evidence>
<feature type="transmembrane region" description="Helical" evidence="10">
    <location>
        <begin position="131"/>
        <end position="148"/>
    </location>
</feature>
<keyword evidence="13" id="KW-1185">Reference proteome</keyword>
<dbReference type="eggNOG" id="KOG2632">
    <property type="taxonomic scope" value="Eukaryota"/>
</dbReference>
<feature type="transmembrane region" description="Helical" evidence="10">
    <location>
        <begin position="67"/>
        <end position="90"/>
    </location>
</feature>
<feature type="domain" description="Peptidase S54 rhomboid" evidence="11">
    <location>
        <begin position="61"/>
        <end position="204"/>
    </location>
</feature>
<proteinExistence type="inferred from homology"/>
<dbReference type="PANTHER" id="PTHR43066:SF1">
    <property type="entry name" value="RHOMBOID PROTEIN 2"/>
    <property type="match status" value="1"/>
</dbReference>
<dbReference type="AlphaFoldDB" id="U4LTZ1"/>
<dbReference type="Gene3D" id="1.20.1540.10">
    <property type="entry name" value="Rhomboid-like"/>
    <property type="match status" value="1"/>
</dbReference>
<evidence type="ECO:0000256" key="6">
    <source>
        <dbReference type="ARBA" id="ARBA00022692"/>
    </source>
</evidence>
<evidence type="ECO:0000256" key="2">
    <source>
        <dbReference type="ARBA" id="ARBA00004141"/>
    </source>
</evidence>
<evidence type="ECO:0000256" key="7">
    <source>
        <dbReference type="ARBA" id="ARBA00022801"/>
    </source>
</evidence>
<dbReference type="GO" id="GO:0004252">
    <property type="term" value="F:serine-type endopeptidase activity"/>
    <property type="evidence" value="ECO:0007669"/>
    <property type="project" value="InterPro"/>
</dbReference>
<keyword evidence="8 10" id="KW-1133">Transmembrane helix</keyword>
<evidence type="ECO:0000256" key="3">
    <source>
        <dbReference type="ARBA" id="ARBA00009045"/>
    </source>
</evidence>
<evidence type="ECO:0000256" key="8">
    <source>
        <dbReference type="ARBA" id="ARBA00022989"/>
    </source>
</evidence>
<dbReference type="GO" id="GO:0016020">
    <property type="term" value="C:membrane"/>
    <property type="evidence" value="ECO:0007669"/>
    <property type="project" value="UniProtKB-SubCell"/>
</dbReference>
<dbReference type="InterPro" id="IPR035952">
    <property type="entry name" value="Rhomboid-like_sf"/>
</dbReference>
<keyword evidence="7" id="KW-0378">Hydrolase</keyword>
<name>U4LTZ1_PYROM</name>
<accession>U4LTZ1</accession>
<gene>
    <name evidence="12" type="ORF">PCON_14275</name>
</gene>
<evidence type="ECO:0000256" key="4">
    <source>
        <dbReference type="ARBA" id="ARBA00013039"/>
    </source>
</evidence>
<dbReference type="OrthoDB" id="10257275at2759"/>
<dbReference type="GO" id="GO:0006508">
    <property type="term" value="P:proteolysis"/>
    <property type="evidence" value="ECO:0007669"/>
    <property type="project" value="UniProtKB-KW"/>
</dbReference>
<keyword evidence="6 10" id="KW-0812">Transmembrane</keyword>
<evidence type="ECO:0000256" key="9">
    <source>
        <dbReference type="ARBA" id="ARBA00023136"/>
    </source>
</evidence>
<comment type="similarity">
    <text evidence="3">Belongs to the peptidase S54 family.</text>
</comment>
<reference evidence="12 13" key="1">
    <citation type="journal article" date="2013" name="PLoS Genet.">
        <title>The genome and development-dependent transcriptomes of Pyronema confluens: a window into fungal evolution.</title>
        <authorList>
            <person name="Traeger S."/>
            <person name="Altegoer F."/>
            <person name="Freitag M."/>
            <person name="Gabaldon T."/>
            <person name="Kempken F."/>
            <person name="Kumar A."/>
            <person name="Marcet-Houben M."/>
            <person name="Poggeler S."/>
            <person name="Stajich J.E."/>
            <person name="Nowrousian M."/>
        </authorList>
    </citation>
    <scope>NUCLEOTIDE SEQUENCE [LARGE SCALE GENOMIC DNA]</scope>
    <source>
        <strain evidence="13">CBS 100304</strain>
        <tissue evidence="12">Vegetative mycelium</tissue>
    </source>
</reference>
<dbReference type="Proteomes" id="UP000018144">
    <property type="component" value="Unassembled WGS sequence"/>
</dbReference>
<evidence type="ECO:0000256" key="1">
    <source>
        <dbReference type="ARBA" id="ARBA00000156"/>
    </source>
</evidence>
<evidence type="ECO:0000256" key="10">
    <source>
        <dbReference type="SAM" id="Phobius"/>
    </source>
</evidence>
<evidence type="ECO:0000313" key="12">
    <source>
        <dbReference type="EMBL" id="CCX33235.1"/>
    </source>
</evidence>
<evidence type="ECO:0000256" key="5">
    <source>
        <dbReference type="ARBA" id="ARBA00022670"/>
    </source>
</evidence>
<dbReference type="OMA" id="NTYPIVH"/>
<comment type="catalytic activity">
    <reaction evidence="1">
        <text>Cleaves type-1 transmembrane domains using a catalytic dyad composed of serine and histidine that are contributed by different transmembrane domains.</text>
        <dbReference type="EC" id="3.4.21.105"/>
    </reaction>
</comment>
<organism evidence="12 13">
    <name type="scientific">Pyronema omphalodes (strain CBS 100304)</name>
    <name type="common">Pyronema confluens</name>
    <dbReference type="NCBI Taxonomy" id="1076935"/>
    <lineage>
        <taxon>Eukaryota</taxon>
        <taxon>Fungi</taxon>
        <taxon>Dikarya</taxon>
        <taxon>Ascomycota</taxon>
        <taxon>Pezizomycotina</taxon>
        <taxon>Pezizomycetes</taxon>
        <taxon>Pezizales</taxon>
        <taxon>Pyronemataceae</taxon>
        <taxon>Pyronema</taxon>
    </lineage>
</organism>
<dbReference type="PANTHER" id="PTHR43066">
    <property type="entry name" value="RHOMBOID-RELATED PROTEIN"/>
    <property type="match status" value="1"/>
</dbReference>
<dbReference type="InterPro" id="IPR022764">
    <property type="entry name" value="Peptidase_S54_rhomboid_dom"/>
</dbReference>